<feature type="domain" description="Putative tail fiber protein gp53-like C-terminal" evidence="3">
    <location>
        <begin position="345"/>
        <end position="425"/>
    </location>
</feature>
<dbReference type="Gene3D" id="2.60.40.1120">
    <property type="entry name" value="Carboxypeptidase-like, regulatory domain"/>
    <property type="match status" value="1"/>
</dbReference>
<dbReference type="InterPro" id="IPR054075">
    <property type="entry name" value="Gp53-like_C"/>
</dbReference>
<protein>
    <submittedName>
        <fullName evidence="4">Prophage tail fibre N-terminal domain-containing protein</fullName>
    </submittedName>
</protein>
<evidence type="ECO:0000259" key="2">
    <source>
        <dbReference type="Pfam" id="PF08400"/>
    </source>
</evidence>
<feature type="domain" description="Lambda-like tail fibre protein N-terminal" evidence="2">
    <location>
        <begin position="3"/>
        <end position="125"/>
    </location>
</feature>
<dbReference type="AlphaFoldDB" id="A0A1C4A0T8"/>
<reference evidence="5" key="1">
    <citation type="submission" date="2016-08" db="EMBL/GenBank/DDBJ databases">
        <authorList>
            <person name="Varghese N."/>
            <person name="Submissions Spin"/>
        </authorList>
    </citation>
    <scope>NUCLEOTIDE SEQUENCE [LARGE SCALE GENOMIC DNA]</scope>
    <source>
        <strain evidence="5">R-53248</strain>
    </source>
</reference>
<dbReference type="InterPro" id="IPR013609">
    <property type="entry name" value="Stf-like_N"/>
</dbReference>
<feature type="region of interest" description="Disordered" evidence="1">
    <location>
        <begin position="206"/>
        <end position="244"/>
    </location>
</feature>
<evidence type="ECO:0000256" key="1">
    <source>
        <dbReference type="SAM" id="MobiDB-lite"/>
    </source>
</evidence>
<dbReference type="EMBL" id="FMAQ01000002">
    <property type="protein sequence ID" value="SCB88152.1"/>
    <property type="molecule type" value="Genomic_DNA"/>
</dbReference>
<name>A0A1C4A0T8_9GAMM</name>
<dbReference type="Pfam" id="PF21882">
    <property type="entry name" value="Gp53-like_C"/>
    <property type="match status" value="1"/>
</dbReference>
<dbReference type="InterPro" id="IPR008969">
    <property type="entry name" value="CarboxyPept-like_regulatory"/>
</dbReference>
<keyword evidence="5" id="KW-1185">Reference proteome</keyword>
<evidence type="ECO:0000313" key="4">
    <source>
        <dbReference type="EMBL" id="SCB88152.1"/>
    </source>
</evidence>
<dbReference type="Gene3D" id="2.60.40.3940">
    <property type="match status" value="1"/>
</dbReference>
<accession>A0A1C4A0T8</accession>
<proteinExistence type="predicted"/>
<dbReference type="OrthoDB" id="6683604at2"/>
<dbReference type="Proteomes" id="UP000199670">
    <property type="component" value="Unassembled WGS sequence"/>
</dbReference>
<dbReference type="SUPFAM" id="SSF49464">
    <property type="entry name" value="Carboxypeptidase regulatory domain-like"/>
    <property type="match status" value="1"/>
</dbReference>
<evidence type="ECO:0000313" key="5">
    <source>
        <dbReference type="Proteomes" id="UP000199670"/>
    </source>
</evidence>
<dbReference type="Pfam" id="PF08400">
    <property type="entry name" value="phage_tail_N"/>
    <property type="match status" value="1"/>
</dbReference>
<evidence type="ECO:0000259" key="3">
    <source>
        <dbReference type="Pfam" id="PF21882"/>
    </source>
</evidence>
<organism evidence="4 5">
    <name type="scientific">Gilliamella bombicola</name>
    <dbReference type="NCBI Taxonomy" id="1798182"/>
    <lineage>
        <taxon>Bacteria</taxon>
        <taxon>Pseudomonadati</taxon>
        <taxon>Pseudomonadota</taxon>
        <taxon>Gammaproteobacteria</taxon>
        <taxon>Orbales</taxon>
        <taxon>Orbaceae</taxon>
        <taxon>Gilliamella</taxon>
    </lineage>
</organism>
<gene>
    <name evidence="4" type="ORF">GA0061081_102188</name>
</gene>
<sequence length="425" mass="45163">MAKISGILTDGAGQIINNCTIELYAKKTTGTVLTQTQAFHVANNGSYMMNVLPCDYEVKLIINGFPPKRIGTIQVFSDSADGSLNDFLLNPSESEITPAILQQVIDARNDANKAASNAEKSVKNIKELGNSIESVAQSAKTSADNAKASETNAKNIAHSVEGLVANASNSAQSASESATTATNASTSAKSYSDSAKSYADSASSSATASHNSAQQSSNSANAASSSESNAKTSEQNAAKSADDAKNAALSIDTTVFIKKSGVDNQSINGSLDVKKLTEQGQRVYSPNNKPTADDIGALSVTLNNEDGKKEIDSFLRFKKRPEFNNSDILTRDDYVGLLNENGYQKLPSGLIIQWGIANSSYTRGEVIPAIAFPNRVLSVHFTDTNSEQATNSTPISWRYESTTVNRLTWSANEPPGLFSFFAIGY</sequence>
<feature type="compositionally biased region" description="Low complexity" evidence="1">
    <location>
        <begin position="206"/>
        <end position="239"/>
    </location>
</feature>
<dbReference type="RefSeq" id="WP_091346919.1">
    <property type="nucleotide sequence ID" value="NZ_FMAQ01000002.1"/>
</dbReference>
<dbReference type="STRING" id="1798182.GA0061081_102188"/>